<comment type="caution">
    <text evidence="3">The sequence shown here is derived from an EMBL/GenBank/DDBJ whole genome shotgun (WGS) entry which is preliminary data.</text>
</comment>
<dbReference type="Pfam" id="PF24696">
    <property type="entry name" value="UGSC"/>
    <property type="match status" value="1"/>
</dbReference>
<sequence>MLKLSRIMALGAALFMGTSFAQAVEKPQEWELVNPTGVIRQAQIEPAARITTLEGKTIALRWNSKNNGDLVLDRIAELLARKYPSAKVIKTYRTNPELNIISGSAEKSDGIVKAIAAVKPDLVIAAQCD</sequence>
<proteinExistence type="predicted"/>
<name>A0A921AXI4_9BACT</name>
<dbReference type="EMBL" id="DYZA01000201">
    <property type="protein sequence ID" value="HJD97958.1"/>
    <property type="molecule type" value="Genomic_DNA"/>
</dbReference>
<dbReference type="Proteomes" id="UP000698963">
    <property type="component" value="Unassembled WGS sequence"/>
</dbReference>
<evidence type="ECO:0000313" key="3">
    <source>
        <dbReference type="EMBL" id="HJD97958.1"/>
    </source>
</evidence>
<protein>
    <recommendedName>
        <fullName evidence="2">UGSC-like domain-containing protein</fullName>
    </recommendedName>
</protein>
<reference evidence="3" key="2">
    <citation type="submission" date="2021-09" db="EMBL/GenBank/DDBJ databases">
        <authorList>
            <person name="Gilroy R."/>
        </authorList>
    </citation>
    <scope>NUCLEOTIDE SEQUENCE</scope>
    <source>
        <strain evidence="3">ChiGjej2B2-19336</strain>
    </source>
</reference>
<dbReference type="AlphaFoldDB" id="A0A921AXI4"/>
<evidence type="ECO:0000256" key="1">
    <source>
        <dbReference type="SAM" id="SignalP"/>
    </source>
</evidence>
<gene>
    <name evidence="3" type="ORF">K8W16_09980</name>
</gene>
<keyword evidence="1" id="KW-0732">Signal</keyword>
<feature type="signal peptide" evidence="1">
    <location>
        <begin position="1"/>
        <end position="23"/>
    </location>
</feature>
<feature type="chain" id="PRO_5038138382" description="UGSC-like domain-containing protein" evidence="1">
    <location>
        <begin position="24"/>
        <end position="129"/>
    </location>
</feature>
<dbReference type="InterPro" id="IPR057767">
    <property type="entry name" value="UGSC-like_dom"/>
</dbReference>
<feature type="domain" description="UGSC-like" evidence="2">
    <location>
        <begin position="32"/>
        <end position="128"/>
    </location>
</feature>
<evidence type="ECO:0000259" key="2">
    <source>
        <dbReference type="Pfam" id="PF24696"/>
    </source>
</evidence>
<reference evidence="3" key="1">
    <citation type="journal article" date="2021" name="PeerJ">
        <title>Extensive microbial diversity within the chicken gut microbiome revealed by metagenomics and culture.</title>
        <authorList>
            <person name="Gilroy R."/>
            <person name="Ravi A."/>
            <person name="Getino M."/>
            <person name="Pursley I."/>
            <person name="Horton D.L."/>
            <person name="Alikhan N.F."/>
            <person name="Baker D."/>
            <person name="Gharbi K."/>
            <person name="Hall N."/>
            <person name="Watson M."/>
            <person name="Adriaenssens E.M."/>
            <person name="Foster-Nyarko E."/>
            <person name="Jarju S."/>
            <person name="Secka A."/>
            <person name="Antonio M."/>
            <person name="Oren A."/>
            <person name="Chaudhuri R.R."/>
            <person name="La Ragione R."/>
            <person name="Hildebrand F."/>
            <person name="Pallen M.J."/>
        </authorList>
    </citation>
    <scope>NUCLEOTIDE SEQUENCE</scope>
    <source>
        <strain evidence="3">ChiGjej2B2-19336</strain>
    </source>
</reference>
<evidence type="ECO:0000313" key="4">
    <source>
        <dbReference type="Proteomes" id="UP000698963"/>
    </source>
</evidence>
<organism evidence="3 4">
    <name type="scientific">Mailhella massiliensis</name>
    <dbReference type="NCBI Taxonomy" id="1903261"/>
    <lineage>
        <taxon>Bacteria</taxon>
        <taxon>Pseudomonadati</taxon>
        <taxon>Thermodesulfobacteriota</taxon>
        <taxon>Desulfovibrionia</taxon>
        <taxon>Desulfovibrionales</taxon>
        <taxon>Desulfovibrionaceae</taxon>
        <taxon>Mailhella</taxon>
    </lineage>
</organism>
<accession>A0A921AXI4</accession>